<dbReference type="EMBL" id="GU943101">
    <property type="protein sequence ID" value="ADD95818.1"/>
    <property type="molecule type" value="Genomic_DNA"/>
</dbReference>
<accession>D6PJB7</accession>
<sequence length="105" mass="11072">MEQALAQAKENRDSNQSPGAGVEDAFEAAEAAYADLILTSIDQRELGEELGDEDLAALSKGGTMWEDGAKEIRNDKKAGFMGDLFNALSALAGGAHIVKDENGET</sequence>
<organism evidence="2">
    <name type="scientific">uncultured organism MedDCM-OCT-S08-C998</name>
    <dbReference type="NCBI Taxonomy" id="743643"/>
    <lineage>
        <taxon>unclassified sequences</taxon>
        <taxon>environmental samples</taxon>
    </lineage>
</organism>
<proteinExistence type="predicted"/>
<feature type="region of interest" description="Disordered" evidence="1">
    <location>
        <begin position="1"/>
        <end position="23"/>
    </location>
</feature>
<evidence type="ECO:0000256" key="1">
    <source>
        <dbReference type="SAM" id="MobiDB-lite"/>
    </source>
</evidence>
<name>D6PJB7_9ZZZZ</name>
<evidence type="ECO:0000313" key="2">
    <source>
        <dbReference type="EMBL" id="ADD95818.1"/>
    </source>
</evidence>
<dbReference type="AlphaFoldDB" id="D6PJB7"/>
<protein>
    <submittedName>
        <fullName evidence="2">Uncharacterized protein</fullName>
    </submittedName>
</protein>
<reference evidence="2" key="1">
    <citation type="journal article" date="2010" name="ISME J.">
        <title>Metagenome of the Mediterranean deep chlorophyll maximum studied by direct and fosmid library 454 pyrosequencing.</title>
        <authorList>
            <person name="Ghai R."/>
            <person name="Martin-Cuadrado A.B."/>
            <person name="Molto A.G."/>
            <person name="Heredia I.G."/>
            <person name="Cabrera R."/>
            <person name="Martin J."/>
            <person name="Verdu M."/>
            <person name="Deschamps P."/>
            <person name="Moreira D."/>
            <person name="Lopez-Garcia P."/>
            <person name="Mira A."/>
            <person name="Rodriguez-Valera F."/>
        </authorList>
    </citation>
    <scope>NUCLEOTIDE SEQUENCE</scope>
</reference>